<sequence length="194" mass="22459">MAINRLNATFINYSRFWNPKLARNYMIVILILTTISCFPLLFEGKTIVESGNGTTILIEKPGLVMQRLIVGGTTLGFEILSVILTIITIYRLKNFKNAREKKLVFVTASHTFTTLFFIFYQFSQVFKFSSAFGQAIALYRTNGGFFFLCANFCMILIADSRVRRDFFEGFVFWKRAKKREDVRIFGTRNSTQLR</sequence>
<keyword evidence="5 6" id="KW-0472">Membrane</keyword>
<dbReference type="SUPFAM" id="SSF81321">
    <property type="entry name" value="Family A G protein-coupled receptor-like"/>
    <property type="match status" value="1"/>
</dbReference>
<evidence type="ECO:0000313" key="8">
    <source>
        <dbReference type="Proteomes" id="UP001152747"/>
    </source>
</evidence>
<name>A0A9P1MXM7_9PELO</name>
<evidence type="ECO:0000256" key="3">
    <source>
        <dbReference type="ARBA" id="ARBA00022692"/>
    </source>
</evidence>
<dbReference type="EMBL" id="CANHGI010000003">
    <property type="protein sequence ID" value="CAI5444039.1"/>
    <property type="molecule type" value="Genomic_DNA"/>
</dbReference>
<protein>
    <recommendedName>
        <fullName evidence="6">Serpentine receptor class gamma</fullName>
    </recommendedName>
</protein>
<feature type="transmembrane region" description="Helical" evidence="6">
    <location>
        <begin position="21"/>
        <end position="42"/>
    </location>
</feature>
<evidence type="ECO:0000256" key="1">
    <source>
        <dbReference type="ARBA" id="ARBA00004141"/>
    </source>
</evidence>
<reference evidence="7" key="1">
    <citation type="submission" date="2022-11" db="EMBL/GenBank/DDBJ databases">
        <authorList>
            <person name="Kikuchi T."/>
        </authorList>
    </citation>
    <scope>NUCLEOTIDE SEQUENCE</scope>
    <source>
        <strain evidence="7">PS1010</strain>
    </source>
</reference>
<dbReference type="GO" id="GO:0016020">
    <property type="term" value="C:membrane"/>
    <property type="evidence" value="ECO:0007669"/>
    <property type="project" value="UniProtKB-SubCell"/>
</dbReference>
<evidence type="ECO:0000256" key="6">
    <source>
        <dbReference type="RuleBase" id="RU280813"/>
    </source>
</evidence>
<evidence type="ECO:0000313" key="7">
    <source>
        <dbReference type="EMBL" id="CAI5444039.1"/>
    </source>
</evidence>
<feature type="transmembrane region" description="Helical" evidence="6">
    <location>
        <begin position="68"/>
        <end position="91"/>
    </location>
</feature>
<keyword evidence="8" id="KW-1185">Reference proteome</keyword>
<evidence type="ECO:0000256" key="5">
    <source>
        <dbReference type="ARBA" id="ARBA00023136"/>
    </source>
</evidence>
<organism evidence="7 8">
    <name type="scientific">Caenorhabditis angaria</name>
    <dbReference type="NCBI Taxonomy" id="860376"/>
    <lineage>
        <taxon>Eukaryota</taxon>
        <taxon>Metazoa</taxon>
        <taxon>Ecdysozoa</taxon>
        <taxon>Nematoda</taxon>
        <taxon>Chromadorea</taxon>
        <taxon>Rhabditida</taxon>
        <taxon>Rhabditina</taxon>
        <taxon>Rhabditomorpha</taxon>
        <taxon>Rhabditoidea</taxon>
        <taxon>Rhabditidae</taxon>
        <taxon>Peloderinae</taxon>
        <taxon>Caenorhabditis</taxon>
    </lineage>
</organism>
<comment type="subcellular location">
    <subcellularLocation>
        <location evidence="1">Membrane</location>
        <topology evidence="1">Multi-pass membrane protein</topology>
    </subcellularLocation>
</comment>
<comment type="caution">
    <text evidence="6">Lacks conserved residue(s) required for the propagation of feature annotation.</text>
</comment>
<gene>
    <name evidence="7" type="ORF">CAMP_LOCUS6676</name>
</gene>
<dbReference type="GO" id="GO:0004888">
    <property type="term" value="F:transmembrane signaling receptor activity"/>
    <property type="evidence" value="ECO:0007669"/>
    <property type="project" value="InterPro"/>
</dbReference>
<comment type="similarity">
    <text evidence="2 6">Belongs to the nematode receptor-like protein srg family.</text>
</comment>
<accession>A0A9P1MXM7</accession>
<proteinExistence type="inferred from homology"/>
<evidence type="ECO:0000256" key="2">
    <source>
        <dbReference type="ARBA" id="ARBA00005692"/>
    </source>
</evidence>
<dbReference type="Gene3D" id="1.20.1070.10">
    <property type="entry name" value="Rhodopsin 7-helix transmembrane proteins"/>
    <property type="match status" value="1"/>
</dbReference>
<dbReference type="GO" id="GO:0007606">
    <property type="term" value="P:sensory perception of chemical stimulus"/>
    <property type="evidence" value="ECO:0007669"/>
    <property type="project" value="UniProtKB-UniRule"/>
</dbReference>
<feature type="transmembrane region" description="Helical" evidence="6">
    <location>
        <begin position="137"/>
        <end position="158"/>
    </location>
</feature>
<comment type="caution">
    <text evidence="7">The sequence shown here is derived from an EMBL/GenBank/DDBJ whole genome shotgun (WGS) entry which is preliminary data.</text>
</comment>
<dbReference type="Proteomes" id="UP001152747">
    <property type="component" value="Unassembled WGS sequence"/>
</dbReference>
<dbReference type="InterPro" id="IPR000609">
    <property type="entry name" value="7TM_GPCR_serpentine_rcpt_Srg"/>
</dbReference>
<keyword evidence="3 6" id="KW-0812">Transmembrane</keyword>
<dbReference type="AlphaFoldDB" id="A0A9P1MXM7"/>
<keyword evidence="4 6" id="KW-1133">Transmembrane helix</keyword>
<evidence type="ECO:0000256" key="4">
    <source>
        <dbReference type="ARBA" id="ARBA00022989"/>
    </source>
</evidence>
<dbReference type="Pfam" id="PF02118">
    <property type="entry name" value="Srg"/>
    <property type="match status" value="1"/>
</dbReference>
<feature type="transmembrane region" description="Helical" evidence="6">
    <location>
        <begin position="103"/>
        <end position="122"/>
    </location>
</feature>
<dbReference type="PANTHER" id="PTHR38622">
    <property type="entry name" value="PROTEIN CBG07046"/>
    <property type="match status" value="1"/>
</dbReference>